<evidence type="ECO:0008006" key="3">
    <source>
        <dbReference type="Google" id="ProtNLM"/>
    </source>
</evidence>
<dbReference type="SUPFAM" id="SSF69279">
    <property type="entry name" value="Phage tail proteins"/>
    <property type="match status" value="1"/>
</dbReference>
<evidence type="ECO:0000313" key="1">
    <source>
        <dbReference type="EMBL" id="ADY55140.1"/>
    </source>
</evidence>
<name>F0T176_SYNGF</name>
<dbReference type="RefSeq" id="WP_013624011.1">
    <property type="nucleotide sequence ID" value="NC_015172.1"/>
</dbReference>
<dbReference type="KEGG" id="sgy:Sgly_0783"/>
<dbReference type="OrthoDB" id="9815473at2"/>
<proteinExistence type="predicted"/>
<dbReference type="STRING" id="645991.Sgly_0783"/>
<accession>F0T176</accession>
<sequence>MKAPRAILEVSGVNVRWQDILDIRLENTLYLAADSFDATLRNDLLLSDWFRKQQEVKIYFGYVENPQSWTKADLKHLFTGQIDGIKPEWSGKKIVRLIGRDYSSPLIDTEYSIAFENQTSSQIAGILSKKYGLKPVVTNTSAVADKELMANKKEWEVLQALADLEGFVCYVTKDKELYFGPRKETDEAVIAKLYNNGPGQVNCTLNFDDSAVGIVNKVTVRHWLGANKKLIEASTVNQSLLSAMGGQVKERIVYESKAKTVALAKEYAEKRLKEWSRNVVTAEGFCVLNSEMVAEKKVLCQGFGRFTGEYYLNQVTHSLAKSDGAKTEFNLTNLRPDDAEQYRQDLYDNNEKTM</sequence>
<keyword evidence="2" id="KW-1185">Reference proteome</keyword>
<reference evidence="2" key="2">
    <citation type="submission" date="2011-02" db="EMBL/GenBank/DDBJ databases">
        <title>The complete genome of Syntrophobotulus glycolicus DSM 8271.</title>
        <authorList>
            <person name="Lucas S."/>
            <person name="Copeland A."/>
            <person name="Lapidus A."/>
            <person name="Bruce D."/>
            <person name="Goodwin L."/>
            <person name="Pitluck S."/>
            <person name="Kyrpides N."/>
            <person name="Mavromatis K."/>
            <person name="Pagani I."/>
            <person name="Ivanova N."/>
            <person name="Mikhailova N."/>
            <person name="Chertkov O."/>
            <person name="Held B."/>
            <person name="Detter J.C."/>
            <person name="Tapia R."/>
            <person name="Han C."/>
            <person name="Land M."/>
            <person name="Hauser L."/>
            <person name="Markowitz V."/>
            <person name="Cheng J.-F."/>
            <person name="Hugenholtz P."/>
            <person name="Woyke T."/>
            <person name="Wu D."/>
            <person name="Spring S."/>
            <person name="Schroeder M."/>
            <person name="Brambilla E."/>
            <person name="Klenk H.-P."/>
            <person name="Eisen J.A."/>
        </authorList>
    </citation>
    <scope>NUCLEOTIDE SEQUENCE [LARGE SCALE GENOMIC DNA]</scope>
    <source>
        <strain evidence="2">DSM 8271 / FlGlyR</strain>
    </source>
</reference>
<organism evidence="1 2">
    <name type="scientific">Syntrophobotulus glycolicus (strain DSM 8271 / FlGlyR)</name>
    <dbReference type="NCBI Taxonomy" id="645991"/>
    <lineage>
        <taxon>Bacteria</taxon>
        <taxon>Bacillati</taxon>
        <taxon>Bacillota</taxon>
        <taxon>Clostridia</taxon>
        <taxon>Eubacteriales</taxon>
        <taxon>Desulfitobacteriaceae</taxon>
        <taxon>Syntrophobotulus</taxon>
    </lineage>
</organism>
<dbReference type="Proteomes" id="UP000007488">
    <property type="component" value="Chromosome"/>
</dbReference>
<evidence type="ECO:0000313" key="2">
    <source>
        <dbReference type="Proteomes" id="UP000007488"/>
    </source>
</evidence>
<dbReference type="eggNOG" id="COG3500">
    <property type="taxonomic scope" value="Bacteria"/>
</dbReference>
<dbReference type="AlphaFoldDB" id="F0T176"/>
<dbReference type="HOGENOM" id="CLU_777850_0_0_9"/>
<protein>
    <recommendedName>
        <fullName evidence="3">Phage protein D</fullName>
    </recommendedName>
</protein>
<reference evidence="1 2" key="1">
    <citation type="journal article" date="2011" name="Stand. Genomic Sci.">
        <title>Complete genome sequence of Syntrophobotulus glycolicus type strain (FlGlyR).</title>
        <authorList>
            <person name="Han C."/>
            <person name="Mwirichia R."/>
            <person name="Chertkov O."/>
            <person name="Held B."/>
            <person name="Lapidus A."/>
            <person name="Nolan M."/>
            <person name="Lucas S."/>
            <person name="Hammon N."/>
            <person name="Deshpande S."/>
            <person name="Cheng J.F."/>
            <person name="Tapia R."/>
            <person name="Goodwin L."/>
            <person name="Pitluck S."/>
            <person name="Huntemann M."/>
            <person name="Liolios K."/>
            <person name="Ivanova N."/>
            <person name="Pagani I."/>
            <person name="Mavromatis K."/>
            <person name="Ovchinikova G."/>
            <person name="Pati A."/>
            <person name="Chen A."/>
            <person name="Palaniappan K."/>
            <person name="Land M."/>
            <person name="Hauser L."/>
            <person name="Brambilla E.M."/>
            <person name="Rohde M."/>
            <person name="Spring S."/>
            <person name="Sikorski J."/>
            <person name="Goker M."/>
            <person name="Woyke T."/>
            <person name="Bristow J."/>
            <person name="Eisen J.A."/>
            <person name="Markowitz V."/>
            <person name="Hugenholtz P."/>
            <person name="Kyrpides N.C."/>
            <person name="Klenk H.P."/>
            <person name="Detter J.C."/>
        </authorList>
    </citation>
    <scope>NUCLEOTIDE SEQUENCE [LARGE SCALE GENOMIC DNA]</scope>
    <source>
        <strain evidence="2">DSM 8271 / FlGlyR</strain>
    </source>
</reference>
<gene>
    <name evidence="1" type="ordered locus">Sgly_0783</name>
</gene>
<dbReference type="EMBL" id="CP002547">
    <property type="protein sequence ID" value="ADY55140.1"/>
    <property type="molecule type" value="Genomic_DNA"/>
</dbReference>